<name>A0AAW1PL54_9CHLO</name>
<evidence type="ECO:0000313" key="7">
    <source>
        <dbReference type="EMBL" id="KAK9810555.1"/>
    </source>
</evidence>
<comment type="similarity">
    <text evidence="2 5">Belongs to the CDP-alcohol phosphatidyltransferase class-I family.</text>
</comment>
<dbReference type="Proteomes" id="UP001465755">
    <property type="component" value="Unassembled WGS sequence"/>
</dbReference>
<keyword evidence="6" id="KW-1133">Transmembrane helix</keyword>
<evidence type="ECO:0000256" key="5">
    <source>
        <dbReference type="RuleBase" id="RU003750"/>
    </source>
</evidence>
<dbReference type="PROSITE" id="PS00379">
    <property type="entry name" value="CDP_ALCOHOL_P_TRANSF"/>
    <property type="match status" value="1"/>
</dbReference>
<dbReference type="GO" id="GO:0016020">
    <property type="term" value="C:membrane"/>
    <property type="evidence" value="ECO:0007669"/>
    <property type="project" value="UniProtKB-SubCell"/>
</dbReference>
<gene>
    <name evidence="7" type="ORF">WJX73_000364</name>
</gene>
<evidence type="ECO:0008006" key="9">
    <source>
        <dbReference type="Google" id="ProtNLM"/>
    </source>
</evidence>
<keyword evidence="3 5" id="KW-0808">Transferase</keyword>
<dbReference type="GO" id="GO:0008654">
    <property type="term" value="P:phospholipid biosynthetic process"/>
    <property type="evidence" value="ECO:0007669"/>
    <property type="project" value="InterPro"/>
</dbReference>
<sequence>MPYLSTRALGGLKQYEYKSGGYTWLDDLHQPFWNWVTAHLPLWLAPNVITLIGLAGLLVAYIVAFVYLPGFAGEAPAWVYFLGGTAAVTYLHLDCIDGKQARRTQSSSPLGQLFDHGCDALAVHLLLTTVACSLNLGGTWKAVAGSMFIMVPWGFAHWEEYHDGTMLYGNGVWGITEANYALVILHYITCVTGPQLWDYNLQQVFPSLKSPLPFSHAFLVLVGIAGCQQLGGQIWRMLFTAPSVRLKGKDAGHKQLGYPHAISHFLQITLVLTIGILAMLEATRHQIPMHGRAVAASFGVTYALQSTRLIMAHMTKEPFSITLWPLLLLAVGIANDRLLYFNRTAVAWTILLVLLSGYLHYVYSVINQVCESLNLTCFTIKRKEA</sequence>
<evidence type="ECO:0000313" key="8">
    <source>
        <dbReference type="Proteomes" id="UP001465755"/>
    </source>
</evidence>
<keyword evidence="4 6" id="KW-0472">Membrane</keyword>
<feature type="transmembrane region" description="Helical" evidence="6">
    <location>
        <begin position="48"/>
        <end position="69"/>
    </location>
</feature>
<dbReference type="EMBL" id="JALJOQ010000015">
    <property type="protein sequence ID" value="KAK9810555.1"/>
    <property type="molecule type" value="Genomic_DNA"/>
</dbReference>
<dbReference type="InterPro" id="IPR048254">
    <property type="entry name" value="CDP_ALCOHOL_P_TRANSF_CS"/>
</dbReference>
<comment type="caution">
    <text evidence="7">The sequence shown here is derived from an EMBL/GenBank/DDBJ whole genome shotgun (WGS) entry which is preliminary data.</text>
</comment>
<evidence type="ECO:0000256" key="3">
    <source>
        <dbReference type="ARBA" id="ARBA00022679"/>
    </source>
</evidence>
<feature type="transmembrane region" description="Helical" evidence="6">
    <location>
        <begin position="346"/>
        <end position="366"/>
    </location>
</feature>
<dbReference type="InterPro" id="IPR043130">
    <property type="entry name" value="CDP-OH_PTrfase_TM_dom"/>
</dbReference>
<feature type="transmembrane region" description="Helical" evidence="6">
    <location>
        <begin position="318"/>
        <end position="334"/>
    </location>
</feature>
<accession>A0AAW1PL54</accession>
<protein>
    <recommendedName>
        <fullName evidence="9">Ethanolaminephosphotransferase</fullName>
    </recommendedName>
</protein>
<feature type="transmembrane region" description="Helical" evidence="6">
    <location>
        <begin position="217"/>
        <end position="238"/>
    </location>
</feature>
<evidence type="ECO:0000256" key="4">
    <source>
        <dbReference type="ARBA" id="ARBA00023136"/>
    </source>
</evidence>
<dbReference type="AlphaFoldDB" id="A0AAW1PL54"/>
<dbReference type="PIRSF" id="PIRSF015665">
    <property type="entry name" value="CHOPT"/>
    <property type="match status" value="1"/>
</dbReference>
<dbReference type="InterPro" id="IPR014472">
    <property type="entry name" value="CHOPT"/>
</dbReference>
<dbReference type="Pfam" id="PF01066">
    <property type="entry name" value="CDP-OH_P_transf"/>
    <property type="match status" value="1"/>
</dbReference>
<dbReference type="PANTHER" id="PTHR10414:SF37">
    <property type="entry name" value="BB IN A BOXCAR, ISOFORM C"/>
    <property type="match status" value="1"/>
</dbReference>
<dbReference type="GO" id="GO:0016780">
    <property type="term" value="F:phosphotransferase activity, for other substituted phosphate groups"/>
    <property type="evidence" value="ECO:0007669"/>
    <property type="project" value="InterPro"/>
</dbReference>
<proteinExistence type="inferred from homology"/>
<feature type="transmembrane region" description="Helical" evidence="6">
    <location>
        <begin position="75"/>
        <end position="93"/>
    </location>
</feature>
<dbReference type="Gene3D" id="1.20.120.1760">
    <property type="match status" value="1"/>
</dbReference>
<comment type="subcellular location">
    <subcellularLocation>
        <location evidence="1">Membrane</location>
    </subcellularLocation>
</comment>
<organism evidence="7 8">
    <name type="scientific">Symbiochloris irregularis</name>
    <dbReference type="NCBI Taxonomy" id="706552"/>
    <lineage>
        <taxon>Eukaryota</taxon>
        <taxon>Viridiplantae</taxon>
        <taxon>Chlorophyta</taxon>
        <taxon>core chlorophytes</taxon>
        <taxon>Trebouxiophyceae</taxon>
        <taxon>Trebouxiales</taxon>
        <taxon>Trebouxiaceae</taxon>
        <taxon>Symbiochloris</taxon>
    </lineage>
</organism>
<feature type="transmembrane region" description="Helical" evidence="6">
    <location>
        <begin position="258"/>
        <end position="280"/>
    </location>
</feature>
<evidence type="ECO:0000256" key="2">
    <source>
        <dbReference type="ARBA" id="ARBA00010441"/>
    </source>
</evidence>
<reference evidence="7 8" key="1">
    <citation type="journal article" date="2024" name="Nat. Commun.">
        <title>Phylogenomics reveals the evolutionary origins of lichenization in chlorophyte algae.</title>
        <authorList>
            <person name="Puginier C."/>
            <person name="Libourel C."/>
            <person name="Otte J."/>
            <person name="Skaloud P."/>
            <person name="Haon M."/>
            <person name="Grisel S."/>
            <person name="Petersen M."/>
            <person name="Berrin J.G."/>
            <person name="Delaux P.M."/>
            <person name="Dal Grande F."/>
            <person name="Keller J."/>
        </authorList>
    </citation>
    <scope>NUCLEOTIDE SEQUENCE [LARGE SCALE GENOMIC DNA]</scope>
    <source>
        <strain evidence="7 8">SAG 2036</strain>
    </source>
</reference>
<evidence type="ECO:0000256" key="1">
    <source>
        <dbReference type="ARBA" id="ARBA00004370"/>
    </source>
</evidence>
<dbReference type="InterPro" id="IPR000462">
    <property type="entry name" value="CDP-OH_P_trans"/>
</dbReference>
<dbReference type="PANTHER" id="PTHR10414">
    <property type="entry name" value="ETHANOLAMINEPHOSPHOTRANSFERASE"/>
    <property type="match status" value="1"/>
</dbReference>
<evidence type="ECO:0000256" key="6">
    <source>
        <dbReference type="SAM" id="Phobius"/>
    </source>
</evidence>
<keyword evidence="8" id="KW-1185">Reference proteome</keyword>
<feature type="transmembrane region" description="Helical" evidence="6">
    <location>
        <begin position="292"/>
        <end position="312"/>
    </location>
</feature>
<keyword evidence="6" id="KW-0812">Transmembrane</keyword>